<dbReference type="EMBL" id="JANSHE010002817">
    <property type="protein sequence ID" value="KAJ2989300.1"/>
    <property type="molecule type" value="Genomic_DNA"/>
</dbReference>
<gene>
    <name evidence="1" type="ORF">NUW54_g8828</name>
</gene>
<sequence>MRGPRGGSPCTVSVSKLVQRKLTNVLTFAYTGGPVVLEIFPALSLVATGKGLRRTPLPSGVLVPTGSGPPCLAAQHLLRLFVACITSESELCCLLYLGPASAMLYSLHDDDGCPADGVPRNGGELVS</sequence>
<proteinExistence type="predicted"/>
<accession>A0ACC1PDL3</accession>
<reference evidence="1" key="1">
    <citation type="submission" date="2022-08" db="EMBL/GenBank/DDBJ databases">
        <title>Genome Sequence of Pycnoporus sanguineus.</title>
        <authorList>
            <person name="Buettner E."/>
        </authorList>
    </citation>
    <scope>NUCLEOTIDE SEQUENCE</scope>
    <source>
        <strain evidence="1">CG-C14</strain>
    </source>
</reference>
<evidence type="ECO:0000313" key="1">
    <source>
        <dbReference type="EMBL" id="KAJ2989300.1"/>
    </source>
</evidence>
<keyword evidence="2" id="KW-1185">Reference proteome</keyword>
<organism evidence="1 2">
    <name type="scientific">Trametes sanguinea</name>
    <dbReference type="NCBI Taxonomy" id="158606"/>
    <lineage>
        <taxon>Eukaryota</taxon>
        <taxon>Fungi</taxon>
        <taxon>Dikarya</taxon>
        <taxon>Basidiomycota</taxon>
        <taxon>Agaricomycotina</taxon>
        <taxon>Agaricomycetes</taxon>
        <taxon>Polyporales</taxon>
        <taxon>Polyporaceae</taxon>
        <taxon>Trametes</taxon>
    </lineage>
</organism>
<dbReference type="Proteomes" id="UP001144978">
    <property type="component" value="Unassembled WGS sequence"/>
</dbReference>
<name>A0ACC1PDL3_9APHY</name>
<protein>
    <submittedName>
        <fullName evidence="1">Uncharacterized protein</fullName>
    </submittedName>
</protein>
<evidence type="ECO:0000313" key="2">
    <source>
        <dbReference type="Proteomes" id="UP001144978"/>
    </source>
</evidence>
<comment type="caution">
    <text evidence="1">The sequence shown here is derived from an EMBL/GenBank/DDBJ whole genome shotgun (WGS) entry which is preliminary data.</text>
</comment>